<reference evidence="1" key="1">
    <citation type="submission" date="2023-03" db="EMBL/GenBank/DDBJ databases">
        <title>Massive genome expansion in bonnet fungi (Mycena s.s.) driven by repeated elements and novel gene families across ecological guilds.</title>
        <authorList>
            <consortium name="Lawrence Berkeley National Laboratory"/>
            <person name="Harder C.B."/>
            <person name="Miyauchi S."/>
            <person name="Viragh M."/>
            <person name="Kuo A."/>
            <person name="Thoen E."/>
            <person name="Andreopoulos B."/>
            <person name="Lu D."/>
            <person name="Skrede I."/>
            <person name="Drula E."/>
            <person name="Henrissat B."/>
            <person name="Morin E."/>
            <person name="Kohler A."/>
            <person name="Barry K."/>
            <person name="LaButti K."/>
            <person name="Morin E."/>
            <person name="Salamov A."/>
            <person name="Lipzen A."/>
            <person name="Mereny Z."/>
            <person name="Hegedus B."/>
            <person name="Baldrian P."/>
            <person name="Stursova M."/>
            <person name="Weitz H."/>
            <person name="Taylor A."/>
            <person name="Grigoriev I.V."/>
            <person name="Nagy L.G."/>
            <person name="Martin F."/>
            <person name="Kauserud H."/>
        </authorList>
    </citation>
    <scope>NUCLEOTIDE SEQUENCE</scope>
    <source>
        <strain evidence="1">CBHHK188m</strain>
    </source>
</reference>
<name>A0AAD7KGG2_9AGAR</name>
<dbReference type="Proteomes" id="UP001215280">
    <property type="component" value="Unassembled WGS sequence"/>
</dbReference>
<feature type="non-terminal residue" evidence="1">
    <location>
        <position position="1"/>
    </location>
</feature>
<keyword evidence="2" id="KW-1185">Reference proteome</keyword>
<dbReference type="AlphaFoldDB" id="A0AAD7KGG2"/>
<evidence type="ECO:0000313" key="1">
    <source>
        <dbReference type="EMBL" id="KAJ7784976.1"/>
    </source>
</evidence>
<protein>
    <submittedName>
        <fullName evidence="1">Uncharacterized protein</fullName>
    </submittedName>
</protein>
<proteinExistence type="predicted"/>
<dbReference type="EMBL" id="JARJLG010000001">
    <property type="protein sequence ID" value="KAJ7784976.1"/>
    <property type="molecule type" value="Genomic_DNA"/>
</dbReference>
<organism evidence="1 2">
    <name type="scientific">Mycena maculata</name>
    <dbReference type="NCBI Taxonomy" id="230809"/>
    <lineage>
        <taxon>Eukaryota</taxon>
        <taxon>Fungi</taxon>
        <taxon>Dikarya</taxon>
        <taxon>Basidiomycota</taxon>
        <taxon>Agaricomycotina</taxon>
        <taxon>Agaricomycetes</taxon>
        <taxon>Agaricomycetidae</taxon>
        <taxon>Agaricales</taxon>
        <taxon>Marasmiineae</taxon>
        <taxon>Mycenaceae</taxon>
        <taxon>Mycena</taxon>
    </lineage>
</organism>
<accession>A0AAD7KGG2</accession>
<evidence type="ECO:0000313" key="2">
    <source>
        <dbReference type="Proteomes" id="UP001215280"/>
    </source>
</evidence>
<gene>
    <name evidence="1" type="ORF">DFH07DRAFT_726634</name>
</gene>
<comment type="caution">
    <text evidence="1">The sequence shown here is derived from an EMBL/GenBank/DDBJ whole genome shotgun (WGS) entry which is preliminary data.</text>
</comment>
<sequence length="96" mass="10804">NIYNMDEVGIQLRGGRKGLCKLYFFSSAVKSRYKLKSNDLKLTTILEVVCLDGTVTIAPSFVFAGSQMCPRWFEVRDDVVCVVIIFSQVSPFNMTP</sequence>